<name>A0A2C6KPQ8_9APIC</name>
<dbReference type="Proteomes" id="UP000221165">
    <property type="component" value="Unassembled WGS sequence"/>
</dbReference>
<evidence type="ECO:0000313" key="2">
    <source>
        <dbReference type="Proteomes" id="UP000221165"/>
    </source>
</evidence>
<comment type="caution">
    <text evidence="1">The sequence shown here is derived from an EMBL/GenBank/DDBJ whole genome shotgun (WGS) entry which is preliminary data.</text>
</comment>
<organism evidence="1 2">
    <name type="scientific">Cystoisospora suis</name>
    <dbReference type="NCBI Taxonomy" id="483139"/>
    <lineage>
        <taxon>Eukaryota</taxon>
        <taxon>Sar</taxon>
        <taxon>Alveolata</taxon>
        <taxon>Apicomplexa</taxon>
        <taxon>Conoidasida</taxon>
        <taxon>Coccidia</taxon>
        <taxon>Eucoccidiorida</taxon>
        <taxon>Eimeriorina</taxon>
        <taxon>Sarcocystidae</taxon>
        <taxon>Cystoisospora</taxon>
    </lineage>
</organism>
<keyword evidence="2" id="KW-1185">Reference proteome</keyword>
<gene>
    <name evidence="1" type="ORF">CSUI_007576</name>
</gene>
<protein>
    <submittedName>
        <fullName evidence="1">Uncharacterized protein</fullName>
    </submittedName>
</protein>
<evidence type="ECO:0000313" key="1">
    <source>
        <dbReference type="EMBL" id="PHJ18598.1"/>
    </source>
</evidence>
<proteinExistence type="predicted"/>
<dbReference type="AlphaFoldDB" id="A0A2C6KPQ8"/>
<dbReference type="VEuPathDB" id="ToxoDB:CSUI_007576"/>
<dbReference type="EMBL" id="MIGC01004025">
    <property type="protein sequence ID" value="PHJ18598.1"/>
    <property type="molecule type" value="Genomic_DNA"/>
</dbReference>
<reference evidence="1 2" key="1">
    <citation type="journal article" date="2017" name="Int. J. Parasitol.">
        <title>The genome of the protozoan parasite Cystoisospora suis and a reverse vaccinology approach to identify vaccine candidates.</title>
        <authorList>
            <person name="Palmieri N."/>
            <person name="Shrestha A."/>
            <person name="Ruttkowski B."/>
            <person name="Beck T."/>
            <person name="Vogl C."/>
            <person name="Tomley F."/>
            <person name="Blake D.P."/>
            <person name="Joachim A."/>
        </authorList>
    </citation>
    <scope>NUCLEOTIDE SEQUENCE [LARGE SCALE GENOMIC DNA]</scope>
    <source>
        <strain evidence="1 2">Wien I</strain>
    </source>
</reference>
<dbReference type="GeneID" id="94430932"/>
<sequence length="50" mass="5613">MTEGKSTRQECVILAPVTPRKPTDTCLSETLLLLSMMLRSQELSSRFLLS</sequence>
<accession>A0A2C6KPQ8</accession>
<dbReference type="RefSeq" id="XP_067920304.1">
    <property type="nucleotide sequence ID" value="XM_068067721.1"/>
</dbReference>